<keyword evidence="6" id="KW-0472">Membrane</keyword>
<reference evidence="10 11" key="1">
    <citation type="submission" date="2022-01" db="EMBL/GenBank/DDBJ databases">
        <title>A high-quality chromosome-level genome assembly of rohu carp, Labeo rohita.</title>
        <authorList>
            <person name="Arick M.A. II"/>
            <person name="Hsu C.-Y."/>
            <person name="Magbanua Z."/>
            <person name="Pechanova O."/>
            <person name="Grover C."/>
            <person name="Miller E."/>
            <person name="Thrash A."/>
            <person name="Ezzel L."/>
            <person name="Alam S."/>
            <person name="Benzie J."/>
            <person name="Hamilton M."/>
            <person name="Karsi A."/>
            <person name="Lawrence M.L."/>
            <person name="Peterson D.G."/>
        </authorList>
    </citation>
    <scope>NUCLEOTIDE SEQUENCE [LARGE SCALE GENOMIC DNA]</scope>
    <source>
        <strain evidence="11">BAU-BD-2019</strain>
        <tissue evidence="10">Blood</tissue>
    </source>
</reference>
<dbReference type="EMBL" id="JACTAM010000013">
    <property type="protein sequence ID" value="KAI2657940.1"/>
    <property type="molecule type" value="Genomic_DNA"/>
</dbReference>
<comment type="subcellular location">
    <subcellularLocation>
        <location evidence="1">Golgi apparatus membrane</location>
    </subcellularLocation>
</comment>
<feature type="coiled-coil region" evidence="7">
    <location>
        <begin position="753"/>
        <end position="826"/>
    </location>
</feature>
<keyword evidence="3" id="KW-1133">Transmembrane helix</keyword>
<feature type="compositionally biased region" description="Polar residues" evidence="8">
    <location>
        <begin position="2036"/>
        <end position="2046"/>
    </location>
</feature>
<dbReference type="InterPro" id="IPR019459">
    <property type="entry name" value="GRAB"/>
</dbReference>
<dbReference type="PROSITE" id="PS50913">
    <property type="entry name" value="GRIP"/>
    <property type="match status" value="1"/>
</dbReference>
<evidence type="ECO:0000256" key="8">
    <source>
        <dbReference type="SAM" id="MobiDB-lite"/>
    </source>
</evidence>
<dbReference type="InterPro" id="IPR019177">
    <property type="entry name" value="Golgin_subfamily_A_member_5"/>
</dbReference>
<keyword evidence="2" id="KW-0812">Transmembrane</keyword>
<keyword evidence="10" id="KW-0675">Receptor</keyword>
<feature type="compositionally biased region" description="Basic and acidic residues" evidence="8">
    <location>
        <begin position="2047"/>
        <end position="2073"/>
    </location>
</feature>
<protein>
    <submittedName>
        <fullName evidence="10">Thyroid receptor-interacting protein 11</fullName>
    </submittedName>
</protein>
<feature type="compositionally biased region" description="Basic and acidic residues" evidence="8">
    <location>
        <begin position="146"/>
        <end position="157"/>
    </location>
</feature>
<evidence type="ECO:0000256" key="4">
    <source>
        <dbReference type="ARBA" id="ARBA00023034"/>
    </source>
</evidence>
<evidence type="ECO:0000313" key="11">
    <source>
        <dbReference type="Proteomes" id="UP000830375"/>
    </source>
</evidence>
<evidence type="ECO:0000256" key="6">
    <source>
        <dbReference type="ARBA" id="ARBA00023136"/>
    </source>
</evidence>
<dbReference type="PANTHER" id="PTHR18921:SF2">
    <property type="entry name" value="THYROID RECEPTOR-INTERACTING PROTEIN 11"/>
    <property type="match status" value="1"/>
</dbReference>
<feature type="coiled-coil region" evidence="7">
    <location>
        <begin position="1678"/>
        <end position="1712"/>
    </location>
</feature>
<feature type="region of interest" description="Disordered" evidence="8">
    <location>
        <begin position="2491"/>
        <end position="2521"/>
    </location>
</feature>
<feature type="coiled-coil region" evidence="7">
    <location>
        <begin position="1485"/>
        <end position="1643"/>
    </location>
</feature>
<feature type="coiled-coil region" evidence="7">
    <location>
        <begin position="1870"/>
        <end position="1960"/>
    </location>
</feature>
<proteinExistence type="predicted"/>
<keyword evidence="5 7" id="KW-0175">Coiled coil</keyword>
<dbReference type="PANTHER" id="PTHR18921">
    <property type="entry name" value="MYOSIN HEAVY CHAIN - RELATED"/>
    <property type="match status" value="1"/>
</dbReference>
<accession>A0ABQ8M4V7</accession>
<feature type="domain" description="GRIP" evidence="9">
    <location>
        <begin position="2376"/>
        <end position="2425"/>
    </location>
</feature>
<evidence type="ECO:0000256" key="3">
    <source>
        <dbReference type="ARBA" id="ARBA00022989"/>
    </source>
</evidence>
<dbReference type="Pfam" id="PF10375">
    <property type="entry name" value="GRAB"/>
    <property type="match status" value="1"/>
</dbReference>
<feature type="coiled-coil region" evidence="7">
    <location>
        <begin position="503"/>
        <end position="608"/>
    </location>
</feature>
<feature type="region of interest" description="Disordered" evidence="8">
    <location>
        <begin position="2036"/>
        <end position="2073"/>
    </location>
</feature>
<evidence type="ECO:0000313" key="10">
    <source>
        <dbReference type="EMBL" id="KAI2657940.1"/>
    </source>
</evidence>
<feature type="coiled-coil region" evidence="7">
    <location>
        <begin position="259"/>
        <end position="470"/>
    </location>
</feature>
<evidence type="ECO:0000256" key="7">
    <source>
        <dbReference type="SAM" id="Coils"/>
    </source>
</evidence>
<feature type="coiled-coil region" evidence="7">
    <location>
        <begin position="2275"/>
        <end position="2376"/>
    </location>
</feature>
<evidence type="ECO:0000259" key="9">
    <source>
        <dbReference type="PROSITE" id="PS50913"/>
    </source>
</evidence>
<evidence type="ECO:0000256" key="2">
    <source>
        <dbReference type="ARBA" id="ARBA00022692"/>
    </source>
</evidence>
<feature type="coiled-coil region" evidence="7">
    <location>
        <begin position="1294"/>
        <end position="1459"/>
    </location>
</feature>
<dbReference type="Pfam" id="PF09787">
    <property type="entry name" value="Golgin_A5"/>
    <property type="match status" value="1"/>
</dbReference>
<gene>
    <name evidence="10" type="ORF">H4Q32_009372</name>
</gene>
<organism evidence="10 11">
    <name type="scientific">Labeo rohita</name>
    <name type="common">Indian major carp</name>
    <name type="synonym">Cyprinus rohita</name>
    <dbReference type="NCBI Taxonomy" id="84645"/>
    <lineage>
        <taxon>Eukaryota</taxon>
        <taxon>Metazoa</taxon>
        <taxon>Chordata</taxon>
        <taxon>Craniata</taxon>
        <taxon>Vertebrata</taxon>
        <taxon>Euteleostomi</taxon>
        <taxon>Actinopterygii</taxon>
        <taxon>Neopterygii</taxon>
        <taxon>Teleostei</taxon>
        <taxon>Ostariophysi</taxon>
        <taxon>Cypriniformes</taxon>
        <taxon>Cyprinidae</taxon>
        <taxon>Labeoninae</taxon>
        <taxon>Labeonini</taxon>
        <taxon>Labeo</taxon>
    </lineage>
</organism>
<feature type="region of interest" description="Disordered" evidence="8">
    <location>
        <begin position="135"/>
        <end position="226"/>
    </location>
</feature>
<keyword evidence="4" id="KW-0333">Golgi apparatus</keyword>
<evidence type="ECO:0000256" key="1">
    <source>
        <dbReference type="ARBA" id="ARBA00004394"/>
    </source>
</evidence>
<dbReference type="InterPro" id="IPR000237">
    <property type="entry name" value="GRIP_dom"/>
</dbReference>
<feature type="region of interest" description="Disordered" evidence="8">
    <location>
        <begin position="106"/>
        <end position="125"/>
    </location>
</feature>
<feature type="compositionally biased region" description="Polar residues" evidence="8">
    <location>
        <begin position="106"/>
        <end position="122"/>
    </location>
</feature>
<feature type="compositionally biased region" description="Low complexity" evidence="8">
    <location>
        <begin position="192"/>
        <end position="212"/>
    </location>
</feature>
<name>A0ABQ8M4V7_LABRO</name>
<feature type="region of interest" description="Disordered" evidence="8">
    <location>
        <begin position="36"/>
        <end position="55"/>
    </location>
</feature>
<sequence>MLSFPQDLRMSWFVDLAGKAEDFLNKVDQGAASALTKNAQKSSLSYNSPDTTDSIQYNSAAYSSTQEHRDSISSSSSSQGTSAFISAAAGNIKKSKATVLAGTANVSSTTPLGSSSKASTNFVRPKKPEVNDDLLFDFLNSSDPPQSERKEVRRETVSKVLGPAGGSTQTQMPPISVTGDLQMGPSVTPTPSSTQGLSRNSSLSSLSNSSHSVKNDDGSTRDQSQADVQESLDAGMDVPAEAQPALEIPPQELQLQQQQQGQEQVISNLRLENQLLRNEVSSLNQEMASLIQRAKNMQEARAEKWNSDQSRVDRTCRELRAQVDDLTEALSAKDGQLAVLKVRLDEADQLLKARSSALEEAQSERMRILQDHSEGSSLQSQALQTLQDRVRDAEATVKREQESYRQMQSEFGARLAKVEAERQQLAESLTSAERRVTEEKQKAEDLLQQVKSARSAAEYTKQELQDYKNKASRILQSKEKLISSLKEGSGLEVLEGAGTGVELEELRHEKELQREEIQKLQAQIQSLRTEIQDMETQALTETENWREQLAEVQEQHAQQIRAKQEMEAELERSKQELQYIEEEHHRTKITLQGRVKDREDEIQKLRNQLTNKALSNSSQAELEGRLHQLTETLIQKQTMLEALGTEKNSLVFQLERLEQQLKSLQGGQNSGSHINMAAMEGPGTTTPLDPVRLIMSSWLGGLGSGLGQSLGQVGGSLSTFTGQISNFTKDILLESAEEVGDASSELQVSNSRLQELETLYATQKSEYERLRRINSELEEKLEAAEIQVKQQSVEYRTLLQQKEVEISHLKARQSGLQEEVQKLQHSAQATAGSSSSDIAVLPVTTAATTTTSSSFLHRSSAVHQGFHGDEVDLSDVLWSQQEINRLSNEVHRLESEVAHWRRVAQASKVPGVDGNGDQGEVLKMQRMIKELREEMAREVDEHQHELAALQDAQRQKMAEISKRHREELAEYEERIEELEEQLQSEGGNVVQKSTTVQDSAKLQELQSTIQSLQEEAELQRKQHRDLLASLEEAEHQKAKLEKEKEEATAENAELLQNYSRLQKSVNELQARSSPTEEVEHADILELNTIIDTLRKEKEEVEKEKLALVERLTLAEERHKAGESESAVELSQEVSDLKRQLDQREQALKQARLDVETLSAELEELDKQNQEATQHLIAVKEQLSLQKTQADAEKAHLQSDLNSSLDQRRTLQLELEAQGEKLSQSAFSLNELHMTKQQLESTIKELREKLCKSQDLGKEVRQESSDLKKALQERDTELTALREKLSHSGEKGNELEEHRKVLETRDKEIQDLRKELAEVKTSHEKAVSEDFELKIENRKLKEESTQALEKIDSLEKQIQDAQASLSRMSLEKDTRIEALKLEKSQLESELSQIEKRLSDQAKQYQQTIDKLTRARSMDASALQTEHERIVKLNQEKDLTIAELRREMEQLVSDHKDTSEMLDITVAGQNQLTELLQEKDAFAETLKAQAAETQQELERRFSGATQECDSLRKSVEEKDKQLGAMKEENSHLKEEIDRLRDQQSRPQLLSEPRTLDIITELETEVNQLKAARDQLEEEVQSLRTLSEEKQATALQSQHSLQVLQSELEQARTRHEQSSLNYERLISAKDEEITQLQSEVEGLSTQGQSQIQSVEILQEDKTQSLNGENGNEKHDLSKVEIEKLVKGIKEKETEINQLNEKNLSLTKQLDQLVISQNELGKLSQMVLQKDLEIQALHARVSGGHGQDVMFLQQQLQAYAVEREQVLAVLNEKTRENSQLRSDYHRIMDIVAAKEAALLKLQQENQRISTMSDPSGSQEMFRETIQNLSRIIREKDIEIDALTQKCQTLVSVLQTSGGGDSVSGGSGGVSSNQFEELLQERDTLKQQVKKMEEWKQQVITTVRNMQHESAQLQEELLKLQGQVSADSDCSSKLSVDYSRLIQSYEQKEKKLGLLSQELAQVQQTISQLSSTKDVLLGKLGSVKQSPEASATMATQAFAPPNLKGAAPPGQDESLHQELQTMQRVLAEKESMIRTLQENNHRLSNSASLSESEQRNHAEELKQTREKQESLHRSLREKDLLIKTKGDQLSQVSESLRNRENDNEVLKQAVTNLKERALILELDVKKLKEENEAIAAKAREKETEFRALQETNMQVSLLLREREFQFSAGKSGELNQLLNEVKSMQEKAVLFQQERDQVMMALKQKQMETSALQSELQHTRDKEQRLKQEVERLRNHLLEIEDSYTREALAAEDREGELRRRVTLLEERLTSSSNAVESASQQASLQVESLQEQLNGAVRQRDEALIQLRAAQDQVNQYAVSLSNLQMINLDEANAALESASRLTDQLDLKEEQIEDLKKQVDVRQEMLEEAQRKLMNLLNSTEGKVDKVLMKNLYLGYFHTPRNKRCEVLRLMGNVLGLDRDEVTELLQEEGKSGVTGWVSSWLGGRAVQSVPNTPQRPTHVQNLNSSFSEMFVKFLEVESTPALPAPKLPVYDIKPLSAPPPGRSTTSTPASGVSGPGKRTDSNPFLAPRSAAVPLLNPTGAGSTAGTGGHLLMKPISDALPTFTPVPVSAEASGGAVLKNLLKQ</sequence>
<feature type="coiled-coil region" evidence="7">
    <location>
        <begin position="876"/>
        <end position="1199"/>
    </location>
</feature>
<keyword evidence="11" id="KW-1185">Reference proteome</keyword>
<comment type="caution">
    <text evidence="10">The sequence shown here is derived from an EMBL/GenBank/DDBJ whole genome shotgun (WGS) entry which is preliminary data.</text>
</comment>
<evidence type="ECO:0000256" key="5">
    <source>
        <dbReference type="ARBA" id="ARBA00023054"/>
    </source>
</evidence>
<dbReference type="Proteomes" id="UP000830375">
    <property type="component" value="Unassembled WGS sequence"/>
</dbReference>